<accession>A0AAU8PUN2</accession>
<dbReference type="InterPro" id="IPR052922">
    <property type="entry name" value="Cytidylate_Kinase-2"/>
</dbReference>
<dbReference type="SUPFAM" id="SSF52540">
    <property type="entry name" value="P-loop containing nucleoside triphosphate hydrolases"/>
    <property type="match status" value="1"/>
</dbReference>
<dbReference type="AlphaFoldDB" id="A0AAU8PUN2"/>
<dbReference type="CDD" id="cd02019">
    <property type="entry name" value="NK"/>
    <property type="match status" value="1"/>
</dbReference>
<proteinExistence type="predicted"/>
<dbReference type="Gene3D" id="3.40.50.300">
    <property type="entry name" value="P-loop containing nucleotide triphosphate hydrolases"/>
    <property type="match status" value="1"/>
</dbReference>
<reference evidence="1 2" key="1">
    <citation type="journal article" date="2013" name="J. Biotechnol.">
        <title>Genome sequence of Corynebacterium pseudotuberculosis biovar equi strain 258 and prediction of antigenic targets to improve biotechnological vaccine production.</title>
        <authorList>
            <person name="Soares S.C."/>
            <person name="Trost E."/>
            <person name="Ramos R.T."/>
            <person name="Carneiro A.R."/>
            <person name="Santos A.R."/>
            <person name="Pinto A.C."/>
            <person name="Barbosa E."/>
            <person name="Aburjaile F."/>
            <person name="Ali A."/>
            <person name="Diniz C.A."/>
            <person name="Hassan S.S."/>
            <person name="Fiaux K."/>
            <person name="Guimaraes L.C."/>
            <person name="Bakhtiar S.M."/>
            <person name="Pereira U."/>
            <person name="Almeida S.S."/>
            <person name="Abreu V.A."/>
            <person name="Rocha F.S."/>
            <person name="Dorella F.A."/>
            <person name="Miyoshi A."/>
            <person name="Silva A."/>
            <person name="Azevedo V."/>
            <person name="Tauch A."/>
        </authorList>
    </citation>
    <scope>NUCLEOTIDE SEQUENCE [LARGE SCALE GENOMIC DNA]</scope>
    <source>
        <strain evidence="1 2">258</strain>
    </source>
</reference>
<dbReference type="EMBL" id="CP003540">
    <property type="protein sequence ID" value="AFK16221.1"/>
    <property type="molecule type" value="Genomic_DNA"/>
</dbReference>
<dbReference type="KEGG" id="coe:CP258_03025"/>
<evidence type="ECO:0000313" key="1">
    <source>
        <dbReference type="EMBL" id="AFK16221.1"/>
    </source>
</evidence>
<dbReference type="InterPro" id="IPR027417">
    <property type="entry name" value="P-loop_NTPase"/>
</dbReference>
<dbReference type="RefSeq" id="WP_014366658.1">
    <property type="nucleotide sequence ID" value="NC_017945.3"/>
</dbReference>
<dbReference type="PANTHER" id="PTHR37816">
    <property type="entry name" value="YALI0E33011P"/>
    <property type="match status" value="1"/>
</dbReference>
<protein>
    <submittedName>
        <fullName evidence="1">Topology modulation protein</fullName>
    </submittedName>
</protein>
<dbReference type="PANTHER" id="PTHR37816:SF3">
    <property type="entry name" value="MODULATES DNA TOPOLOGY"/>
    <property type="match status" value="1"/>
</dbReference>
<sequence length="157" mass="18106">MKIAIMGYSGGGKSTLARRLGSQLNAPVLHLDSIHFSAGWVERNLAEESATVEAFLNTHSDWIIDGNYALLSEERRLAEADRIILILVPRAIRLWRVFLRLARYYGTTRPDMARGCPEKIDCVFLKWVLWDSCTKEKRKHYAEIAEKYPGKTEIRRR</sequence>
<dbReference type="Proteomes" id="UP000006465">
    <property type="component" value="Chromosome"/>
</dbReference>
<evidence type="ECO:0000313" key="2">
    <source>
        <dbReference type="Proteomes" id="UP000006465"/>
    </source>
</evidence>
<name>A0AAU8PUN2_CORPS</name>
<gene>
    <name evidence="1" type="ORF">CP258_03025</name>
</gene>
<organism evidence="1 2">
    <name type="scientific">Corynebacterium pseudotuberculosis 258</name>
    <dbReference type="NCBI Taxonomy" id="1168865"/>
    <lineage>
        <taxon>Bacteria</taxon>
        <taxon>Bacillati</taxon>
        <taxon>Actinomycetota</taxon>
        <taxon>Actinomycetes</taxon>
        <taxon>Mycobacteriales</taxon>
        <taxon>Corynebacteriaceae</taxon>
        <taxon>Corynebacterium</taxon>
    </lineage>
</organism>